<gene>
    <name evidence="3" type="ORF">SAMEA3545359_01308</name>
</gene>
<feature type="domain" description="Phage terminase large subunit C-terminal" evidence="2">
    <location>
        <begin position="233"/>
        <end position="375"/>
    </location>
</feature>
<dbReference type="Pfam" id="PF04466">
    <property type="entry name" value="Terminase_3"/>
    <property type="match status" value="1"/>
</dbReference>
<dbReference type="Gene3D" id="3.30.420.280">
    <property type="match status" value="1"/>
</dbReference>
<organism evidence="3">
    <name type="scientific">uncultured Anaerotruncus sp</name>
    <dbReference type="NCBI Taxonomy" id="905011"/>
    <lineage>
        <taxon>Bacteria</taxon>
        <taxon>Bacillati</taxon>
        <taxon>Bacillota</taxon>
        <taxon>Clostridia</taxon>
        <taxon>Eubacteriales</taxon>
        <taxon>Oscillospiraceae</taxon>
        <taxon>Anaerotruncus</taxon>
        <taxon>environmental samples</taxon>
    </lineage>
</organism>
<dbReference type="PANTHER" id="PTHR39184">
    <property type="match status" value="1"/>
</dbReference>
<accession>A0A1C6I9A3</accession>
<dbReference type="InterPro" id="IPR035413">
    <property type="entry name" value="Terminase_L_C"/>
</dbReference>
<reference evidence="3" key="1">
    <citation type="submission" date="2015-09" db="EMBL/GenBank/DDBJ databases">
        <authorList>
            <consortium name="Pathogen Informatics"/>
        </authorList>
    </citation>
    <scope>NUCLEOTIDE SEQUENCE</scope>
    <source>
        <strain evidence="3">2789STDY5834896</strain>
    </source>
</reference>
<name>A0A1C6I9A3_9FIRM</name>
<evidence type="ECO:0000259" key="1">
    <source>
        <dbReference type="Pfam" id="PF04466"/>
    </source>
</evidence>
<dbReference type="InterPro" id="IPR006437">
    <property type="entry name" value="Phage_terminase_lsu"/>
</dbReference>
<dbReference type="InterPro" id="IPR052380">
    <property type="entry name" value="Viral_DNA_packaging_terminase"/>
</dbReference>
<proteinExistence type="predicted"/>
<dbReference type="EMBL" id="FMHG01000001">
    <property type="protein sequence ID" value="SCJ66160.1"/>
    <property type="molecule type" value="Genomic_DNA"/>
</dbReference>
<dbReference type="Gene3D" id="3.40.50.300">
    <property type="entry name" value="P-loop containing nucleotide triphosphate hydrolases"/>
    <property type="match status" value="1"/>
</dbReference>
<dbReference type="InterPro" id="IPR027417">
    <property type="entry name" value="P-loop_NTPase"/>
</dbReference>
<feature type="domain" description="Phage terminase large subunit N-terminal" evidence="1">
    <location>
        <begin position="2"/>
        <end position="200"/>
    </location>
</feature>
<protein>
    <submittedName>
        <fullName evidence="3">Phage terminase, large subunit, PBSX family</fullName>
    </submittedName>
</protein>
<dbReference type="PANTHER" id="PTHR39184:SF1">
    <property type="entry name" value="PBSX PHAGE TERMINASE LARGE SUBUNIT"/>
    <property type="match status" value="1"/>
</dbReference>
<evidence type="ECO:0000259" key="2">
    <source>
        <dbReference type="Pfam" id="PF17288"/>
    </source>
</evidence>
<evidence type="ECO:0000313" key="3">
    <source>
        <dbReference type="EMBL" id="SCJ66160.1"/>
    </source>
</evidence>
<sequence>MVAKGGRGSTKSSYMSIVLFMQLLRHPECHAVVLRKVANTLRNTVYAQMCWAIGALGLTGKCTCTVSPMQIIYRPTGQRIMFFGADDPGKIKSIKVPQGYIGIVWFEELDQFSGPEEVRNIEQSTLRGGPYSLTLKSFNPPAASRNWANRYALETKAGKLVHHSTYLTTPPEWLGQRFLDDAEHLRKTNDTKYRHEYLGEAVGNGTQVFDNLHLRTITDKQIKSFDRIYNGVDWGWYPDPWAFNRMHYDANRKVLCIFDEARRNKTSNADTAEIVKSKTLPGEIITADNAENKSISDYRALGLRARAAEKGPNSVAYSMKWLQSLRAIIIDPKRCPYTAREFGEYEYSLDKYGEPDGSYPDADNHHIDAVRYALERVYRRRGK</sequence>
<dbReference type="AlphaFoldDB" id="A0A1C6I9A3"/>
<dbReference type="Pfam" id="PF17288">
    <property type="entry name" value="Terminase_3C"/>
    <property type="match status" value="1"/>
</dbReference>
<dbReference type="InterPro" id="IPR035412">
    <property type="entry name" value="Terminase_L_N"/>
</dbReference>
<dbReference type="NCBIfam" id="TIGR01547">
    <property type="entry name" value="phage_term_2"/>
    <property type="match status" value="1"/>
</dbReference>